<evidence type="ECO:0008006" key="3">
    <source>
        <dbReference type="Google" id="ProtNLM"/>
    </source>
</evidence>
<dbReference type="STRING" id="999415.HMPREF9943_00384"/>
<evidence type="ECO:0000313" key="1">
    <source>
        <dbReference type="EMBL" id="EMD17383.1"/>
    </source>
</evidence>
<dbReference type="BioCyc" id="ECAT999415-HMP:GTTI-394-MONOMER"/>
<sequence>MGYTYKQKILLIKKIIHRYQCASYLIDCMNYDNHYASHTLSVREAPVHSVSYYYNKRIDKIDEAKRLIYLINQIFVLIGKESEEIIRHDFMMYDKEWYLDYYSKATYYRKRKEAIEQFVKYLLVFLEF</sequence>
<keyword evidence="2" id="KW-1185">Reference proteome</keyword>
<accession>M2NGM8</accession>
<dbReference type="RefSeq" id="WP_004801548.1">
    <property type="nucleotide sequence ID" value="NZ_AUGJ01000023.1"/>
</dbReference>
<reference evidence="1 2" key="1">
    <citation type="submission" date="2013-02" db="EMBL/GenBank/DDBJ databases">
        <title>The Genome Sequence of Lactobacillus catenaformis F0143.</title>
        <authorList>
            <consortium name="The Broad Institute Genome Sequencing Platform"/>
            <person name="Earl A."/>
            <person name="Ward D."/>
            <person name="Feldgarden M."/>
            <person name="Gevers D."/>
            <person name="Izard J."/>
            <person name="Blanton J.M."/>
            <person name="Mathney J."/>
            <person name="Dewhirst F.E."/>
            <person name="Young S.K."/>
            <person name="Zeng Q."/>
            <person name="Gargeya S."/>
            <person name="Fitzgerald M."/>
            <person name="Haas B."/>
            <person name="Abouelleil A."/>
            <person name="Alvarado L."/>
            <person name="Arachchi H.M."/>
            <person name="Berlin A."/>
            <person name="Chapman S.B."/>
            <person name="Gearin G."/>
            <person name="Goldberg J."/>
            <person name="Griggs A."/>
            <person name="Gujja S."/>
            <person name="Hansen M."/>
            <person name="Heiman D."/>
            <person name="Howarth C."/>
            <person name="Larimer J."/>
            <person name="Lui A."/>
            <person name="MacDonald P.J.P."/>
            <person name="McCowen C."/>
            <person name="Montmayeur A."/>
            <person name="Murphy C."/>
            <person name="Neiman D."/>
            <person name="Pearson M."/>
            <person name="Priest M."/>
            <person name="Roberts A."/>
            <person name="Saif S."/>
            <person name="Shea T."/>
            <person name="Sisk P."/>
            <person name="Stolte C."/>
            <person name="Sykes S."/>
            <person name="Wortman J."/>
            <person name="Nusbaum C."/>
            <person name="Birren B."/>
        </authorList>
    </citation>
    <scope>NUCLEOTIDE SEQUENCE [LARGE SCALE GENOMIC DNA]</scope>
    <source>
        <strain evidence="1 2">OT 569</strain>
    </source>
</reference>
<organism evidence="1 2">
    <name type="scientific">Eggerthia catenaformis OT 569 = DSM 20559</name>
    <dbReference type="NCBI Taxonomy" id="999415"/>
    <lineage>
        <taxon>Bacteria</taxon>
        <taxon>Bacillati</taxon>
        <taxon>Bacillota</taxon>
        <taxon>Erysipelotrichia</taxon>
        <taxon>Erysipelotrichales</taxon>
        <taxon>Coprobacillaceae</taxon>
        <taxon>Eggerthia</taxon>
    </lineage>
</organism>
<dbReference type="Proteomes" id="UP000011758">
    <property type="component" value="Unassembled WGS sequence"/>
</dbReference>
<gene>
    <name evidence="1" type="ORF">HMPREF9943_00384</name>
</gene>
<dbReference type="AlphaFoldDB" id="M2NGM8"/>
<name>M2NGM8_9FIRM</name>
<comment type="caution">
    <text evidence="1">The sequence shown here is derived from an EMBL/GenBank/DDBJ whole genome shotgun (WGS) entry which is preliminary data.</text>
</comment>
<dbReference type="EMBL" id="AGEJ01000007">
    <property type="protein sequence ID" value="EMD17383.1"/>
    <property type="molecule type" value="Genomic_DNA"/>
</dbReference>
<evidence type="ECO:0000313" key="2">
    <source>
        <dbReference type="Proteomes" id="UP000011758"/>
    </source>
</evidence>
<dbReference type="InterPro" id="IPR058231">
    <property type="entry name" value="MG284-like_C"/>
</dbReference>
<proteinExistence type="predicted"/>
<dbReference type="NCBIfam" id="NF045770">
    <property type="entry name" value="MPN403_MG284_C"/>
    <property type="match status" value="1"/>
</dbReference>
<dbReference type="OrthoDB" id="1651040at2"/>
<protein>
    <recommendedName>
        <fullName evidence="3">Phage transcriptional regulator, ArpU family</fullName>
    </recommendedName>
</protein>